<dbReference type="Pfam" id="PF00881">
    <property type="entry name" value="Nitroreductase"/>
    <property type="match status" value="2"/>
</dbReference>
<dbReference type="GO" id="GO:0016491">
    <property type="term" value="F:oxidoreductase activity"/>
    <property type="evidence" value="ECO:0007669"/>
    <property type="project" value="UniProtKB-KW"/>
</dbReference>
<sequence length="194" mass="20599">MPRQAAHPVAELFTTRWSPRSFTGEAMPQADLDTLLEAARWSPSASNIQPWRFLYGHAGSGSFAGILAGLVPFNQGWAHKASVLLVVASKKSSVAPGATEAKPNPWHAFDAGAAWMSLALQAHLMGYVTHGMGGFDAAALKTALDLPDDVQVHAVVAIGKQGPKEALPEGLQAREEPNDRLPLSAIAAEGAWRF</sequence>
<comment type="caution">
    <text evidence="4">The sequence shown here is derived from an EMBL/GenBank/DDBJ whole genome shotgun (WGS) entry which is preliminary data.</text>
</comment>
<dbReference type="SUPFAM" id="SSF55469">
    <property type="entry name" value="FMN-dependent nitroreductase-like"/>
    <property type="match status" value="1"/>
</dbReference>
<name>A0A941BDG0_9BURK</name>
<dbReference type="CDD" id="cd02138">
    <property type="entry name" value="TdsD-like"/>
    <property type="match status" value="1"/>
</dbReference>
<comment type="similarity">
    <text evidence="1">Belongs to the nitroreductase family.</text>
</comment>
<evidence type="ECO:0000313" key="4">
    <source>
        <dbReference type="EMBL" id="MBQ0928877.1"/>
    </source>
</evidence>
<dbReference type="Gene3D" id="3.40.109.10">
    <property type="entry name" value="NADH Oxidase"/>
    <property type="match status" value="1"/>
</dbReference>
<keyword evidence="2" id="KW-0560">Oxidoreductase</keyword>
<dbReference type="RefSeq" id="WP_210850994.1">
    <property type="nucleotide sequence ID" value="NZ_JAGQDD010000001.1"/>
</dbReference>
<dbReference type="EMBL" id="JAGQDD010000001">
    <property type="protein sequence ID" value="MBQ0928877.1"/>
    <property type="molecule type" value="Genomic_DNA"/>
</dbReference>
<organism evidence="4 5">
    <name type="scientific">Ideonella alba</name>
    <dbReference type="NCBI Taxonomy" id="2824118"/>
    <lineage>
        <taxon>Bacteria</taxon>
        <taxon>Pseudomonadati</taxon>
        <taxon>Pseudomonadota</taxon>
        <taxon>Betaproteobacteria</taxon>
        <taxon>Burkholderiales</taxon>
        <taxon>Sphaerotilaceae</taxon>
        <taxon>Ideonella</taxon>
    </lineage>
</organism>
<dbReference type="PANTHER" id="PTHR43673">
    <property type="entry name" value="NAD(P)H NITROREDUCTASE YDGI-RELATED"/>
    <property type="match status" value="1"/>
</dbReference>
<dbReference type="InterPro" id="IPR029479">
    <property type="entry name" value="Nitroreductase"/>
</dbReference>
<accession>A0A941BDG0</accession>
<protein>
    <submittedName>
        <fullName evidence="4">Nitroreductase family protein</fullName>
    </submittedName>
</protein>
<evidence type="ECO:0000256" key="1">
    <source>
        <dbReference type="ARBA" id="ARBA00007118"/>
    </source>
</evidence>
<keyword evidence="5" id="KW-1185">Reference proteome</keyword>
<dbReference type="InterPro" id="IPR000415">
    <property type="entry name" value="Nitroreductase-like"/>
</dbReference>
<gene>
    <name evidence="4" type="ORF">KAK03_00165</name>
</gene>
<dbReference type="AlphaFoldDB" id="A0A941BDG0"/>
<evidence type="ECO:0000256" key="2">
    <source>
        <dbReference type="ARBA" id="ARBA00023002"/>
    </source>
</evidence>
<evidence type="ECO:0000259" key="3">
    <source>
        <dbReference type="Pfam" id="PF00881"/>
    </source>
</evidence>
<feature type="domain" description="Nitroreductase" evidence="3">
    <location>
        <begin position="73"/>
        <end position="160"/>
    </location>
</feature>
<dbReference type="PANTHER" id="PTHR43673:SF10">
    <property type="entry name" value="NADH DEHYDROGENASE_NAD(P)H NITROREDUCTASE XCC3605-RELATED"/>
    <property type="match status" value="1"/>
</dbReference>
<feature type="domain" description="Nitroreductase" evidence="3">
    <location>
        <begin position="15"/>
        <end position="54"/>
    </location>
</feature>
<evidence type="ECO:0000313" key="5">
    <source>
        <dbReference type="Proteomes" id="UP000676246"/>
    </source>
</evidence>
<proteinExistence type="inferred from homology"/>
<dbReference type="Proteomes" id="UP000676246">
    <property type="component" value="Unassembled WGS sequence"/>
</dbReference>
<reference evidence="4 5" key="1">
    <citation type="submission" date="2021-04" db="EMBL/GenBank/DDBJ databases">
        <title>The genome sequence of Ideonella sp. 3Y2.</title>
        <authorList>
            <person name="Liu Y."/>
        </authorList>
    </citation>
    <scope>NUCLEOTIDE SEQUENCE [LARGE SCALE GENOMIC DNA]</scope>
    <source>
        <strain evidence="4 5">3Y2</strain>
    </source>
</reference>